<feature type="transmembrane region" description="Helical" evidence="8">
    <location>
        <begin position="693"/>
        <end position="712"/>
    </location>
</feature>
<evidence type="ECO:0000256" key="2">
    <source>
        <dbReference type="ARBA" id="ARBA00022679"/>
    </source>
</evidence>
<keyword evidence="3 8" id="KW-0812">Transmembrane</keyword>
<feature type="transmembrane region" description="Helical" evidence="8">
    <location>
        <begin position="324"/>
        <end position="345"/>
    </location>
</feature>
<dbReference type="PANTHER" id="PTHR13906">
    <property type="entry name" value="PORCUPINE"/>
    <property type="match status" value="1"/>
</dbReference>
<keyword evidence="10" id="KW-1185">Reference proteome</keyword>
<dbReference type="Pfam" id="PF03062">
    <property type="entry name" value="MBOAT"/>
    <property type="match status" value="1"/>
</dbReference>
<organism evidence="9 10">
    <name type="scientific">Mycena chlorophos</name>
    <name type="common">Agaric fungus</name>
    <name type="synonym">Agaricus chlorophos</name>
    <dbReference type="NCBI Taxonomy" id="658473"/>
    <lineage>
        <taxon>Eukaryota</taxon>
        <taxon>Fungi</taxon>
        <taxon>Dikarya</taxon>
        <taxon>Basidiomycota</taxon>
        <taxon>Agaricomycotina</taxon>
        <taxon>Agaricomycetes</taxon>
        <taxon>Agaricomycetidae</taxon>
        <taxon>Agaricales</taxon>
        <taxon>Marasmiineae</taxon>
        <taxon>Mycenaceae</taxon>
        <taxon>Mycena</taxon>
    </lineage>
</organism>
<feature type="transmembrane region" description="Helical" evidence="8">
    <location>
        <begin position="287"/>
        <end position="312"/>
    </location>
</feature>
<feature type="transmembrane region" description="Helical" evidence="8">
    <location>
        <begin position="751"/>
        <end position="770"/>
    </location>
</feature>
<feature type="transmembrane region" description="Helical" evidence="8">
    <location>
        <begin position="357"/>
        <end position="377"/>
    </location>
</feature>
<evidence type="ECO:0000256" key="4">
    <source>
        <dbReference type="ARBA" id="ARBA00022989"/>
    </source>
</evidence>
<gene>
    <name evidence="9" type="ORF">MCHLO_03739</name>
</gene>
<feature type="transmembrane region" description="Helical" evidence="8">
    <location>
        <begin position="79"/>
        <end position="98"/>
    </location>
</feature>
<keyword evidence="2" id="KW-0808">Transferase</keyword>
<feature type="transmembrane region" description="Helical" evidence="8">
    <location>
        <begin position="938"/>
        <end position="961"/>
    </location>
</feature>
<feature type="region of interest" description="Disordered" evidence="7">
    <location>
        <begin position="1004"/>
        <end position="1041"/>
    </location>
</feature>
<dbReference type="InterPro" id="IPR004299">
    <property type="entry name" value="MBOAT_fam"/>
</dbReference>
<dbReference type="PANTHER" id="PTHR13906:SF4">
    <property type="entry name" value="LYSOPHOSPHOLIPID ACYLTRANSFERASE 6"/>
    <property type="match status" value="1"/>
</dbReference>
<feature type="compositionally biased region" description="Pro residues" evidence="7">
    <location>
        <begin position="1029"/>
        <end position="1041"/>
    </location>
</feature>
<evidence type="ECO:0000256" key="1">
    <source>
        <dbReference type="ARBA" id="ARBA00004141"/>
    </source>
</evidence>
<evidence type="ECO:0000256" key="8">
    <source>
        <dbReference type="SAM" id="Phobius"/>
    </source>
</evidence>
<dbReference type="EMBL" id="DF842145">
    <property type="protein sequence ID" value="GAT46201.1"/>
    <property type="molecule type" value="Genomic_DNA"/>
</dbReference>
<feature type="transmembrane region" description="Helical" evidence="8">
    <location>
        <begin position="414"/>
        <end position="434"/>
    </location>
</feature>
<dbReference type="Proteomes" id="UP000815677">
    <property type="component" value="Unassembled WGS sequence"/>
</dbReference>
<feature type="transmembrane region" description="Helical" evidence="8">
    <location>
        <begin position="973"/>
        <end position="993"/>
    </location>
</feature>
<protein>
    <recommendedName>
        <fullName evidence="11">MBOAT-domain-containing protein</fullName>
    </recommendedName>
</protein>
<dbReference type="InterPro" id="IPR049941">
    <property type="entry name" value="LPLAT_7/PORCN-like"/>
</dbReference>
<keyword evidence="6" id="KW-0012">Acyltransferase</keyword>
<evidence type="ECO:0000256" key="6">
    <source>
        <dbReference type="ARBA" id="ARBA00023315"/>
    </source>
</evidence>
<evidence type="ECO:0000313" key="10">
    <source>
        <dbReference type="Proteomes" id="UP000815677"/>
    </source>
</evidence>
<evidence type="ECO:0000313" key="9">
    <source>
        <dbReference type="EMBL" id="GAT46201.1"/>
    </source>
</evidence>
<evidence type="ECO:0000256" key="3">
    <source>
        <dbReference type="ARBA" id="ARBA00022692"/>
    </source>
</evidence>
<name>A0ABQ0L4Y4_MYCCL</name>
<evidence type="ECO:0000256" key="5">
    <source>
        <dbReference type="ARBA" id="ARBA00023136"/>
    </source>
</evidence>
<keyword evidence="4 8" id="KW-1133">Transmembrane helix</keyword>
<feature type="transmembrane region" description="Helical" evidence="8">
    <location>
        <begin position="594"/>
        <end position="612"/>
    </location>
</feature>
<feature type="transmembrane region" description="Helical" evidence="8">
    <location>
        <begin position="548"/>
        <end position="565"/>
    </location>
</feature>
<evidence type="ECO:0008006" key="11">
    <source>
        <dbReference type="Google" id="ProtNLM"/>
    </source>
</evidence>
<accession>A0ABQ0L4Y4</accession>
<proteinExistence type="predicted"/>
<feature type="transmembrane region" description="Helical" evidence="8">
    <location>
        <begin position="899"/>
        <end position="917"/>
    </location>
</feature>
<keyword evidence="5 8" id="KW-0472">Membrane</keyword>
<reference evidence="9" key="1">
    <citation type="submission" date="2014-09" db="EMBL/GenBank/DDBJ databases">
        <title>Genome sequence of the luminous mushroom Mycena chlorophos for searching fungal bioluminescence genes.</title>
        <authorList>
            <person name="Tanaka Y."/>
            <person name="Kasuga D."/>
            <person name="Oba Y."/>
            <person name="Hase S."/>
            <person name="Sato K."/>
            <person name="Oba Y."/>
            <person name="Sakakibara Y."/>
        </authorList>
    </citation>
    <scope>NUCLEOTIDE SEQUENCE</scope>
</reference>
<sequence length="1041" mass="114951">MPSPRSSPRLHKFPHRIDYTLIPAPLDLSLPLKVEKSSATPAIIVTPSSPSSARDFCIAFYPKPTLRERIRSYAPQFKARTVLLLTLLFVILICHVVTHRLAARRPHLEFSVQTGEVHYVDQSFGSWFVRSLWGEDSDPVARDFIVDDALPVAARDFVLDDAFLALKQSANDAHCAPEAVPWRSTAFRICHAVDRQRGTCMLEAAKALDKYDTGFRATAEREIGTTRFAAAQTILNFSAELGNTCHQVSPLTRQRQGNARHYKSARLPAVADSTPFPFRFLMAPIPLIRLVALGVVTAFAVIVLGLCASVTSDSEKYFNGYFEFAALGIATAILTMVTLPAMIALEMIQGGRAFSSMIAVELSWLFILWVLWLATAADATNAASIVFIADCGDYLSTITQSACRQVSGIQAFAYLNWLILMAYTIFVLVLTLIATSRKHTGVWTTSVGEAPFFQPGNNSDIPPTSQAAGTAPGSYSLNPVQANGYNTEPYQPTTIHNTGASEGGTGPSSQPTFLSQSLHLLLSSTIAMVDPFQALAEVVGASADQVKLIFSLLITYPLGSLFVRVPSSQPALRHLFSIVASTIILIPLLHLHTAFLQLLASILATFFITKYIHGKKMPWVVFVVAMGHLTVNHIIRLRNNFSYETLEVTSPQMVLVMKLTTFGWNVYDGRRTEEDIDGDKWQMTKRVVKFPSLLEFLGYSFYFPGMLVGPYLDFAGYMDLVNETTFKNLKLKGKSGRNLPDGRKRVAYRKMAIGLTNLGLFVVLGPTWSFQLTKTQWFINQPLYIKIAVHQACGTTERFKYYALWILTEGASIVTGNGFSGVGANGKTEWEGARNVTPLGVELPDNWKTSLDHWNTKTSIWLRETVYKRITPKGKKPGFSSSMLTFFTSAFWHGTAGGYYLSFLTGGFITTIGRLARANFRPLVLPPAGKPPTLIKRLYDVVGTFITILLLNYTVAPFMLLTTASSLETWRYLYFYGHVIIVAAMVFFYAGGAKVCRTLQKKMGVAKPPSSRSQKAAAETPAEEKLVTMPPPLDKVVPPPS</sequence>
<feature type="transmembrane region" description="Helical" evidence="8">
    <location>
        <begin position="618"/>
        <end position="635"/>
    </location>
</feature>
<comment type="subcellular location">
    <subcellularLocation>
        <location evidence="1">Membrane</location>
        <topology evidence="1">Multi-pass membrane protein</topology>
    </subcellularLocation>
</comment>
<evidence type="ECO:0000256" key="7">
    <source>
        <dbReference type="SAM" id="MobiDB-lite"/>
    </source>
</evidence>